<evidence type="ECO:0000313" key="5">
    <source>
        <dbReference type="EMBL" id="EYU25269.1"/>
    </source>
</evidence>
<dbReference type="InterPro" id="IPR055378">
    <property type="entry name" value="GH3_C"/>
</dbReference>
<evidence type="ECO:0000313" key="6">
    <source>
        <dbReference type="Proteomes" id="UP000030748"/>
    </source>
</evidence>
<proteinExistence type="inferred from homology"/>
<evidence type="ECO:0000259" key="4">
    <source>
        <dbReference type="Pfam" id="PF23572"/>
    </source>
</evidence>
<evidence type="ECO:0000259" key="3">
    <source>
        <dbReference type="Pfam" id="PF23571"/>
    </source>
</evidence>
<dbReference type="PANTHER" id="PTHR31901">
    <property type="entry name" value="GH3 DOMAIN-CONTAINING PROTEIN"/>
    <property type="match status" value="1"/>
</dbReference>
<dbReference type="Pfam" id="PF23572">
    <property type="entry name" value="GH3_C"/>
    <property type="match status" value="1"/>
</dbReference>
<feature type="domain" description="GH3 middle" evidence="3">
    <location>
        <begin position="1"/>
        <end position="44"/>
    </location>
</feature>
<reference evidence="5 6" key="1">
    <citation type="journal article" date="2013" name="Proc. Natl. Acad. Sci. U.S.A.">
        <title>Fine-scale variation in meiotic recombination in Mimulus inferred from population shotgun sequencing.</title>
        <authorList>
            <person name="Hellsten U."/>
            <person name="Wright K.M."/>
            <person name="Jenkins J."/>
            <person name="Shu S."/>
            <person name="Yuan Y."/>
            <person name="Wessler S.R."/>
            <person name="Schmutz J."/>
            <person name="Willis J.H."/>
            <person name="Rokhsar D.S."/>
        </authorList>
    </citation>
    <scope>NUCLEOTIDE SEQUENCE [LARGE SCALE GENOMIC DNA]</scope>
    <source>
        <strain evidence="6">cv. DUN x IM62</strain>
    </source>
</reference>
<accession>A0A022QCB6</accession>
<organism evidence="5 6">
    <name type="scientific">Erythranthe guttata</name>
    <name type="common">Yellow monkey flower</name>
    <name type="synonym">Mimulus guttatus</name>
    <dbReference type="NCBI Taxonomy" id="4155"/>
    <lineage>
        <taxon>Eukaryota</taxon>
        <taxon>Viridiplantae</taxon>
        <taxon>Streptophyta</taxon>
        <taxon>Embryophyta</taxon>
        <taxon>Tracheophyta</taxon>
        <taxon>Spermatophyta</taxon>
        <taxon>Magnoliopsida</taxon>
        <taxon>eudicotyledons</taxon>
        <taxon>Gunneridae</taxon>
        <taxon>Pentapetalae</taxon>
        <taxon>asterids</taxon>
        <taxon>lamiids</taxon>
        <taxon>Lamiales</taxon>
        <taxon>Phrymaceae</taxon>
        <taxon>Erythranthe</taxon>
    </lineage>
</organism>
<protein>
    <recommendedName>
        <fullName evidence="7">GH3 auxin-responsive promoter</fullName>
    </recommendedName>
</protein>
<keyword evidence="2" id="KW-0436">Ligase</keyword>
<dbReference type="GO" id="GO:0016874">
    <property type="term" value="F:ligase activity"/>
    <property type="evidence" value="ECO:0007669"/>
    <property type="project" value="UniProtKB-KW"/>
</dbReference>
<comment type="similarity">
    <text evidence="1">Belongs to the IAA-amido conjugating enzyme family.</text>
</comment>
<name>A0A022QCB6_ERYGU</name>
<dbReference type="Pfam" id="PF23571">
    <property type="entry name" value="GH3_M"/>
    <property type="match status" value="1"/>
</dbReference>
<dbReference type="PANTHER" id="PTHR31901:SF96">
    <property type="entry name" value="INDOLE-3-ACETIC ACID-AMIDO SYNTHETASE GH3.1-RELATED"/>
    <property type="match status" value="1"/>
</dbReference>
<dbReference type="EMBL" id="KI632052">
    <property type="protein sequence ID" value="EYU25269.1"/>
    <property type="molecule type" value="Genomic_DNA"/>
</dbReference>
<dbReference type="Proteomes" id="UP000030748">
    <property type="component" value="Unassembled WGS sequence"/>
</dbReference>
<sequence>DVEIGKEYEVVITNSSGLYRYRMGDVLKVTGFHHKSPKLQFVRRKNVLLNIDWEKTNEVDLQEAVGHAAELLRKFGTSVVDYTSYADTSTIPGHYVIYWELQASLKEDLCEKVIEQCCIAMEESLNPIYRLLRVDGSIGPLEIRVVKSGTFEELMNYAISKGGSIGQYKVPRCVSFKPIVDILDSRVLATSFSTSLPKSTRE</sequence>
<dbReference type="InterPro" id="IPR055377">
    <property type="entry name" value="GH3_M"/>
</dbReference>
<evidence type="ECO:0008006" key="7">
    <source>
        <dbReference type="Google" id="ProtNLM"/>
    </source>
</evidence>
<keyword evidence="6" id="KW-1185">Reference proteome</keyword>
<dbReference type="InterPro" id="IPR004993">
    <property type="entry name" value="GH3"/>
</dbReference>
<feature type="domain" description="GH3 C-terminal" evidence="4">
    <location>
        <begin position="60"/>
        <end position="176"/>
    </location>
</feature>
<evidence type="ECO:0000256" key="2">
    <source>
        <dbReference type="ARBA" id="ARBA00022598"/>
    </source>
</evidence>
<dbReference type="eggNOG" id="ENOG502QR80">
    <property type="taxonomic scope" value="Eukaryota"/>
</dbReference>
<feature type="non-terminal residue" evidence="5">
    <location>
        <position position="1"/>
    </location>
</feature>
<evidence type="ECO:0000256" key="1">
    <source>
        <dbReference type="ARBA" id="ARBA00008068"/>
    </source>
</evidence>
<dbReference type="AlphaFoldDB" id="A0A022QCB6"/>
<gene>
    <name evidence="5" type="ORF">MIMGU_mgv1a0193691mg</name>
</gene>